<keyword evidence="7" id="KW-0472">Membrane</keyword>
<dbReference type="Pfam" id="PF08352">
    <property type="entry name" value="oligo_HPY"/>
    <property type="match status" value="2"/>
</dbReference>
<comment type="caution">
    <text evidence="11">The sequence shown here is derived from an EMBL/GenBank/DDBJ whole genome shotgun (WGS) entry which is preliminary data.</text>
</comment>
<dbReference type="PROSITE" id="PS50893">
    <property type="entry name" value="ABC_TRANSPORTER_2"/>
    <property type="match status" value="2"/>
</dbReference>
<name>A0ABR8NZ95_9GAMM</name>
<dbReference type="InterPro" id="IPR003593">
    <property type="entry name" value="AAA+_ATPase"/>
</dbReference>
<evidence type="ECO:0000313" key="12">
    <source>
        <dbReference type="Proteomes" id="UP000604161"/>
    </source>
</evidence>
<keyword evidence="3" id="KW-0813">Transport</keyword>
<protein>
    <recommendedName>
        <fullName evidence="8">ABC-type dipeptide transporter</fullName>
        <ecNumber evidence="8">7.4.2.9</ecNumber>
    </recommendedName>
</protein>
<dbReference type="SMART" id="SM00382">
    <property type="entry name" value="AAA"/>
    <property type="match status" value="2"/>
</dbReference>
<reference evidence="11 12" key="1">
    <citation type="submission" date="2020-09" db="EMBL/GenBank/DDBJ databases">
        <title>Marinomonas sp. nov., isolated from the cysticercosis algae of Qingdao, China.</title>
        <authorList>
            <person name="Sun X."/>
        </authorList>
    </citation>
    <scope>NUCLEOTIDE SEQUENCE [LARGE SCALE GENOMIC DNA]</scope>
    <source>
        <strain evidence="11 12">SM2066</strain>
    </source>
</reference>
<proteinExistence type="inferred from homology"/>
<dbReference type="Gene3D" id="3.40.50.300">
    <property type="entry name" value="P-loop containing nucleotide triphosphate hydrolases"/>
    <property type="match status" value="2"/>
</dbReference>
<evidence type="ECO:0000256" key="5">
    <source>
        <dbReference type="ARBA" id="ARBA00022741"/>
    </source>
</evidence>
<dbReference type="InterPro" id="IPR017871">
    <property type="entry name" value="ABC_transporter-like_CS"/>
</dbReference>
<organism evidence="11 12">
    <name type="scientific">Marinomonas colpomeniae</name>
    <dbReference type="NCBI Taxonomy" id="2774408"/>
    <lineage>
        <taxon>Bacteria</taxon>
        <taxon>Pseudomonadati</taxon>
        <taxon>Pseudomonadota</taxon>
        <taxon>Gammaproteobacteria</taxon>
        <taxon>Oceanospirillales</taxon>
        <taxon>Oceanospirillaceae</taxon>
        <taxon>Marinomonas</taxon>
    </lineage>
</organism>
<evidence type="ECO:0000256" key="4">
    <source>
        <dbReference type="ARBA" id="ARBA00022475"/>
    </source>
</evidence>
<evidence type="ECO:0000256" key="6">
    <source>
        <dbReference type="ARBA" id="ARBA00022840"/>
    </source>
</evidence>
<dbReference type="InterPro" id="IPR050388">
    <property type="entry name" value="ABC_Ni/Peptide_Import"/>
</dbReference>
<feature type="domain" description="ABC transporter" evidence="10">
    <location>
        <begin position="277"/>
        <end position="525"/>
    </location>
</feature>
<gene>
    <name evidence="11" type="ORF">IF202_09910</name>
</gene>
<dbReference type="EC" id="7.4.2.9" evidence="8"/>
<dbReference type="PROSITE" id="PS00211">
    <property type="entry name" value="ABC_TRANSPORTER_1"/>
    <property type="match status" value="2"/>
</dbReference>
<evidence type="ECO:0000259" key="10">
    <source>
        <dbReference type="PROSITE" id="PS50893"/>
    </source>
</evidence>
<dbReference type="GO" id="GO:0005524">
    <property type="term" value="F:ATP binding"/>
    <property type="evidence" value="ECO:0007669"/>
    <property type="project" value="UniProtKB-KW"/>
</dbReference>
<evidence type="ECO:0000256" key="1">
    <source>
        <dbReference type="ARBA" id="ARBA00004417"/>
    </source>
</evidence>
<evidence type="ECO:0000256" key="7">
    <source>
        <dbReference type="ARBA" id="ARBA00023136"/>
    </source>
</evidence>
<sequence>MKPLLKVENLSIRLPAGGDREFAIRNVNYDLMPGEILCVVGESGSGKSMTANAIMGLLPKVITVDKGAVIFDGYDLASLEEHRARTLRGNRISMIFQEPMTALNPLMRVEDQIAEVFLVHTKMTRKQRHDRTLALLEDVGLPDPHKMLRAYPHQLSGGQRQRVMIAMALALEPSILIADEPTTALDVTTQAQILKLIKELQRKHNTAVMFITHDFGVVAEIADRVAVMEKGEMVELGNRDAVLNNPQHDYTKKLIAAVPPLVSPKREIKPLQVPPILSVENLCKTYRTGGSWLSKARIVKAADDVSFELHRGETLGLVGESGSGKSTVSRCVVRLLNSDSGKIRLSGSEIQSLGTKELAPFRKRIQMVFQDPYASLNPRKTIGQIIADGPIAQGMPRKDAFAKAAELLALVELPIAAIDRYPHEFSGGQRQRVGIARALAHDPEVLVADEAISALDVSVQAQILDLIETLKKRLNLAVLFVVHDLRVAAQVCDRVIVMQKGKIVEMGDTRQVFESPAHDYTKSLIASIPGANWRSDTTAVTASGVQEGAA</sequence>
<dbReference type="InterPro" id="IPR013563">
    <property type="entry name" value="Oligopep_ABC_C"/>
</dbReference>
<dbReference type="SUPFAM" id="SSF52540">
    <property type="entry name" value="P-loop containing nucleoside triphosphate hydrolases"/>
    <property type="match status" value="2"/>
</dbReference>
<evidence type="ECO:0000256" key="2">
    <source>
        <dbReference type="ARBA" id="ARBA00005417"/>
    </source>
</evidence>
<keyword evidence="12" id="KW-1185">Reference proteome</keyword>
<dbReference type="Proteomes" id="UP000604161">
    <property type="component" value="Unassembled WGS sequence"/>
</dbReference>
<evidence type="ECO:0000256" key="9">
    <source>
        <dbReference type="ARBA" id="ARBA00047356"/>
    </source>
</evidence>
<accession>A0ABR8NZ95</accession>
<dbReference type="RefSeq" id="WP_191594749.1">
    <property type="nucleotide sequence ID" value="NZ_JACYFC010000003.1"/>
</dbReference>
<keyword evidence="4" id="KW-1003">Cell membrane</keyword>
<comment type="catalytic activity">
    <reaction evidence="9">
        <text>a dipeptide(out) + ATP + H2O = a dipeptide(in) + ADP + phosphate + H(+)</text>
        <dbReference type="Rhea" id="RHEA:23120"/>
        <dbReference type="ChEBI" id="CHEBI:15377"/>
        <dbReference type="ChEBI" id="CHEBI:15378"/>
        <dbReference type="ChEBI" id="CHEBI:30616"/>
        <dbReference type="ChEBI" id="CHEBI:43474"/>
        <dbReference type="ChEBI" id="CHEBI:90799"/>
        <dbReference type="ChEBI" id="CHEBI:456216"/>
        <dbReference type="EC" id="7.4.2.9"/>
    </reaction>
</comment>
<dbReference type="PANTHER" id="PTHR43297:SF2">
    <property type="entry name" value="DIPEPTIDE TRANSPORT ATP-BINDING PROTEIN DPPD"/>
    <property type="match status" value="1"/>
</dbReference>
<evidence type="ECO:0000313" key="11">
    <source>
        <dbReference type="EMBL" id="MBD5771364.1"/>
    </source>
</evidence>
<evidence type="ECO:0000256" key="3">
    <source>
        <dbReference type="ARBA" id="ARBA00022448"/>
    </source>
</evidence>
<dbReference type="EMBL" id="JACYFC010000003">
    <property type="protein sequence ID" value="MBD5771364.1"/>
    <property type="molecule type" value="Genomic_DNA"/>
</dbReference>
<dbReference type="NCBIfam" id="NF008453">
    <property type="entry name" value="PRK11308.1"/>
    <property type="match status" value="2"/>
</dbReference>
<feature type="domain" description="ABC transporter" evidence="10">
    <location>
        <begin position="5"/>
        <end position="255"/>
    </location>
</feature>
<keyword evidence="6 11" id="KW-0067">ATP-binding</keyword>
<keyword evidence="5" id="KW-0547">Nucleotide-binding</keyword>
<dbReference type="InterPro" id="IPR003439">
    <property type="entry name" value="ABC_transporter-like_ATP-bd"/>
</dbReference>
<comment type="subcellular location">
    <subcellularLocation>
        <location evidence="1">Cell inner membrane</location>
        <topology evidence="1">Peripheral membrane protein</topology>
    </subcellularLocation>
</comment>
<dbReference type="InterPro" id="IPR027417">
    <property type="entry name" value="P-loop_NTPase"/>
</dbReference>
<dbReference type="CDD" id="cd03257">
    <property type="entry name" value="ABC_NikE_OppD_transporters"/>
    <property type="match status" value="2"/>
</dbReference>
<evidence type="ECO:0000256" key="8">
    <source>
        <dbReference type="ARBA" id="ARBA00038852"/>
    </source>
</evidence>
<dbReference type="PANTHER" id="PTHR43297">
    <property type="entry name" value="OLIGOPEPTIDE TRANSPORT ATP-BINDING PROTEIN APPD"/>
    <property type="match status" value="1"/>
</dbReference>
<dbReference type="Pfam" id="PF00005">
    <property type="entry name" value="ABC_tran"/>
    <property type="match status" value="2"/>
</dbReference>
<dbReference type="NCBIfam" id="NF007739">
    <property type="entry name" value="PRK10419.1"/>
    <property type="match status" value="2"/>
</dbReference>
<comment type="similarity">
    <text evidence="2">Belongs to the ABC transporter superfamily.</text>
</comment>